<dbReference type="GO" id="GO:0004222">
    <property type="term" value="F:metalloendopeptidase activity"/>
    <property type="evidence" value="ECO:0007669"/>
    <property type="project" value="InterPro"/>
</dbReference>
<dbReference type="EMBL" id="AAOE01000024">
    <property type="protein sequence ID" value="EAR08163.1"/>
    <property type="molecule type" value="Genomic_DNA"/>
</dbReference>
<evidence type="ECO:0000256" key="3">
    <source>
        <dbReference type="ARBA" id="ARBA00022692"/>
    </source>
</evidence>
<dbReference type="InterPro" id="IPR050083">
    <property type="entry name" value="HtpX_protease"/>
</dbReference>
<keyword evidence="3" id="KW-0812">Transmembrane</keyword>
<keyword evidence="2 10" id="KW-0645">Protease</keyword>
<keyword evidence="4" id="KW-0479">Metal-binding</keyword>
<dbReference type="Proteomes" id="UP000005953">
    <property type="component" value="Unassembled WGS sequence"/>
</dbReference>
<evidence type="ECO:0000259" key="11">
    <source>
        <dbReference type="Pfam" id="PF01435"/>
    </source>
</evidence>
<evidence type="ECO:0000256" key="7">
    <source>
        <dbReference type="ARBA" id="ARBA00022989"/>
    </source>
</evidence>
<evidence type="ECO:0000256" key="10">
    <source>
        <dbReference type="RuleBase" id="RU003983"/>
    </source>
</evidence>
<evidence type="ECO:0000256" key="1">
    <source>
        <dbReference type="ARBA" id="ARBA00022475"/>
    </source>
</evidence>
<dbReference type="AlphaFoldDB" id="A4BI20"/>
<feature type="domain" description="Peptidase M48" evidence="11">
    <location>
        <begin position="14"/>
        <end position="93"/>
    </location>
</feature>
<evidence type="ECO:0000256" key="9">
    <source>
        <dbReference type="ARBA" id="ARBA00023136"/>
    </source>
</evidence>
<keyword evidence="1" id="KW-1003">Cell membrane</keyword>
<gene>
    <name evidence="12" type="ORF">MED297_14530</name>
</gene>
<dbReference type="HOGENOM" id="CLU_674166_0_0_6"/>
<comment type="caution">
    <text evidence="12">The sequence shown here is derived from an EMBL/GenBank/DDBJ whole genome shotgun (WGS) entry which is preliminary data.</text>
</comment>
<reference evidence="12 13" key="1">
    <citation type="submission" date="2006-02" db="EMBL/GenBank/DDBJ databases">
        <authorList>
            <person name="Pinhassi J."/>
            <person name="Pedros-Alio C."/>
            <person name="Ferriera S."/>
            <person name="Johnson J."/>
            <person name="Kravitz S."/>
            <person name="Halpern A."/>
            <person name="Remington K."/>
            <person name="Beeson K."/>
            <person name="Tran B."/>
            <person name="Rogers Y.-H."/>
            <person name="Friedman R."/>
            <person name="Venter J.C."/>
        </authorList>
    </citation>
    <scope>NUCLEOTIDE SEQUENCE [LARGE SCALE GENOMIC DNA]</scope>
    <source>
        <strain evidence="12 13">MED297</strain>
    </source>
</reference>
<dbReference type="InterPro" id="IPR001915">
    <property type="entry name" value="Peptidase_M48"/>
</dbReference>
<evidence type="ECO:0000256" key="5">
    <source>
        <dbReference type="ARBA" id="ARBA00022801"/>
    </source>
</evidence>
<protein>
    <submittedName>
        <fullName evidence="12">Peptidase M48, Ste24p</fullName>
    </submittedName>
</protein>
<proteinExistence type="inferred from homology"/>
<keyword evidence="6 10" id="KW-0862">Zinc</keyword>
<evidence type="ECO:0000256" key="6">
    <source>
        <dbReference type="ARBA" id="ARBA00022833"/>
    </source>
</evidence>
<organism evidence="12 13">
    <name type="scientific">Reinekea blandensis MED297</name>
    <dbReference type="NCBI Taxonomy" id="314283"/>
    <lineage>
        <taxon>Bacteria</taxon>
        <taxon>Pseudomonadati</taxon>
        <taxon>Pseudomonadota</taxon>
        <taxon>Gammaproteobacteria</taxon>
        <taxon>Oceanospirillales</taxon>
        <taxon>Saccharospirillaceae</taxon>
        <taxon>Reinekea</taxon>
    </lineage>
</organism>
<evidence type="ECO:0000313" key="12">
    <source>
        <dbReference type="EMBL" id="EAR08163.1"/>
    </source>
</evidence>
<keyword evidence="9" id="KW-0472">Membrane</keyword>
<keyword evidence="13" id="KW-1185">Reference proteome</keyword>
<evidence type="ECO:0000256" key="8">
    <source>
        <dbReference type="ARBA" id="ARBA00023049"/>
    </source>
</evidence>
<dbReference type="STRING" id="314283.MED297_14530"/>
<dbReference type="GO" id="GO:0046872">
    <property type="term" value="F:metal ion binding"/>
    <property type="evidence" value="ECO:0007669"/>
    <property type="project" value="UniProtKB-KW"/>
</dbReference>
<comment type="cofactor">
    <cofactor evidence="10">
        <name>Zn(2+)</name>
        <dbReference type="ChEBI" id="CHEBI:29105"/>
    </cofactor>
    <text evidence="10">Binds 1 zinc ion per subunit.</text>
</comment>
<dbReference type="Pfam" id="PF01435">
    <property type="entry name" value="Peptidase_M48"/>
    <property type="match status" value="1"/>
</dbReference>
<name>A4BI20_9GAMM</name>
<dbReference type="GO" id="GO:0006508">
    <property type="term" value="P:proteolysis"/>
    <property type="evidence" value="ECO:0007669"/>
    <property type="project" value="UniProtKB-KW"/>
</dbReference>
<comment type="similarity">
    <text evidence="10">Belongs to the peptidase M48 family.</text>
</comment>
<keyword evidence="5 10" id="KW-0378">Hydrolase</keyword>
<accession>A4BI20</accession>
<dbReference type="PANTHER" id="PTHR43221:SF2">
    <property type="entry name" value="PROTEASE HTPX HOMOLOG"/>
    <property type="match status" value="1"/>
</dbReference>
<dbReference type="PANTHER" id="PTHR43221">
    <property type="entry name" value="PROTEASE HTPX"/>
    <property type="match status" value="1"/>
</dbReference>
<keyword evidence="8 10" id="KW-0482">Metalloprotease</keyword>
<evidence type="ECO:0000313" key="13">
    <source>
        <dbReference type="Proteomes" id="UP000005953"/>
    </source>
</evidence>
<evidence type="ECO:0000256" key="4">
    <source>
        <dbReference type="ARBA" id="ARBA00022723"/>
    </source>
</evidence>
<sequence length="408" mass="45521">MAGVGYIGVLVGRMIKAAVSRQREYLADASSVQFTRNPDGLAGALYAIKQRAEGSQLQHRHAEDMSHFCFGETVALSDRLATHPPVLERIRRINPNFVAKARTKERQTETAEQSIAKSAPDAFQSALAASGVAAMAGQVTPDHVAYAQKLYQHIPVQMKNWVHQSVGARAFLYCRVMLGSDEGQRQPLLDVIKRDDAEVLEVMKKMWPFVMQMDEQLHLPLLELLIPTLKRMTETDRVILLDRLQQLIELDGRVDFSEWVTVSLIRLRLQPSVRSQQNLLNDLHKFKGALAVLFGVFVNLSRDRSAAEASYRSVCGQLDLAVESVPSLTEIGFDRLDQALELLDSVSFMWRGVILQGCADIIQADGEVGFREYEALRIIAECLDSPLPVLMIGLSEADPRDAPIPYTL</sequence>
<evidence type="ECO:0000256" key="2">
    <source>
        <dbReference type="ARBA" id="ARBA00022670"/>
    </source>
</evidence>
<keyword evidence="7" id="KW-1133">Transmembrane helix</keyword>